<dbReference type="EMBL" id="FPJO01000025">
    <property type="protein sequence ID" value="SFY40263.1"/>
    <property type="molecule type" value="Genomic_DNA"/>
</dbReference>
<organism evidence="2 3">
    <name type="scientific">Streptomyces atratus</name>
    <dbReference type="NCBI Taxonomy" id="1893"/>
    <lineage>
        <taxon>Bacteria</taxon>
        <taxon>Bacillati</taxon>
        <taxon>Actinomycetota</taxon>
        <taxon>Actinomycetes</taxon>
        <taxon>Kitasatosporales</taxon>
        <taxon>Streptomycetaceae</taxon>
        <taxon>Streptomyces</taxon>
    </lineage>
</organism>
<evidence type="ECO:0000313" key="3">
    <source>
        <dbReference type="Proteomes" id="UP000181909"/>
    </source>
</evidence>
<proteinExistence type="predicted"/>
<dbReference type="AlphaFoldDB" id="A0A1K2EX67"/>
<accession>A0A1K2EX67</accession>
<evidence type="ECO:0000313" key="2">
    <source>
        <dbReference type="EMBL" id="SFY40263.1"/>
    </source>
</evidence>
<protein>
    <submittedName>
        <fullName evidence="2">Uncharacterized protein</fullName>
    </submittedName>
</protein>
<sequence>MLGMTIQHRDDTIDSSTDFPGRTGPAATTEADPRKAGRAAHASH</sequence>
<evidence type="ECO:0000256" key="1">
    <source>
        <dbReference type="SAM" id="MobiDB-lite"/>
    </source>
</evidence>
<gene>
    <name evidence="2" type="ORF">SAMN02787144_10259</name>
</gene>
<feature type="region of interest" description="Disordered" evidence="1">
    <location>
        <begin position="1"/>
        <end position="44"/>
    </location>
</feature>
<reference evidence="2 3" key="1">
    <citation type="submission" date="2016-11" db="EMBL/GenBank/DDBJ databases">
        <authorList>
            <person name="Jaros S."/>
            <person name="Januszkiewicz K."/>
            <person name="Wedrychowicz H."/>
        </authorList>
    </citation>
    <scope>NUCLEOTIDE SEQUENCE [LARGE SCALE GENOMIC DNA]</scope>
    <source>
        <strain evidence="2 3">OK807</strain>
    </source>
</reference>
<name>A0A1K2EX67_STRAR</name>
<dbReference type="Proteomes" id="UP000181909">
    <property type="component" value="Unassembled WGS sequence"/>
</dbReference>